<evidence type="ECO:0000256" key="9">
    <source>
        <dbReference type="ARBA" id="ARBA00022833"/>
    </source>
</evidence>
<proteinExistence type="predicted"/>
<evidence type="ECO:0000256" key="8">
    <source>
        <dbReference type="ARBA" id="ARBA00022786"/>
    </source>
</evidence>
<sequence length="1362" mass="155432">MAASESSQDNGPGGATGGPEEDGRAFFECNICLDTAKDAVVSMCGHLFCWPCLHQWLETRPNRQTCPVCKAGISKDKVIPIYGRGASEQTDPREKLPPRPQGQRSEPENNRGFPGFAFGDGGFQMSFGIGAFPFGIFASTLNFNDGRPGPAPPGTAHHNEEQFLSKVFLWRGSQRSNVPSRAQSQGREEPIDRRTYIPPNGYDTDAMKQFRSYLAETGVEETFKKMVKLLLNRPTLPYNPYPGFVLRFRQFAEKFHMEQESIEKIQQSLMWGLSSILRAVNPSSLEKYQWLMDDLTPHPEDIMSTQDYSNQVMLALVGPAVFDGTFYPYVHNIQIRMEHLITGPDVKEGVAVFVNSVMAYIDSMYSNPRHLILGVNIPDIDEEYPDITVYDLWDPDKIQEEKEEFLQVLSDTVIGNKYICMECILKADPYYPKYIRAQVQFGLNFIEISEENVEEGLVSFCEFPMACLHEGVFLNRSHAEQYISIFSPQVDPFQRDGPRSALGQPPGADKLEIGGPRSMSRQSKNRQPTSAQDQGIRNIKRHMYDRTTHIMPRKVRIDGFRIGDENSYGPYAWQITTPIKSHFQKRIAGHHMHAELCDAVYCAIILLLLDRDSYAQELPFELFRLLHSTVGLLYLLMEQNKSVRYMVKGFSNTSQLQVIREYLALYREAVVHLFQSSLNDRSLEQKTAGKIIVAQVEDFLPGEGMSFESVLDVQMALKTLKDINWYCLTLSIQLAEDSLSQTPVLKEVMIAMKNTFPKVIPQPLTRHRQRRDPTGTEMDADVSHGLEHEHMKDLLHEKLIIDVNNSMESGDYSKTIAKEAILIQYMLDTHLDGVWKEYLLEIARAQFFPPNPYPRLVSLLRQQAMRMDLFFEKPEQTEAVLLATELKMEDPENFIYTINGVDAYGTSSAVRVLDTGAFIPLSQIIQLFVQQDYIQRKGTYRAGICLALSGPSILYGKMQPFLNEVELHEHYYIQGPPGCSGDGIQLFAMMVYNHVHDMVMKNTIPVVGVFFGEMKWSWEEVVTRKQAFMDLLVGATSRSEPVFLKAFILMDHWRYIPVRKYFLLHFITDDELDAEIFYPDNPVAFYQSVFLSRDRAAFHYQNGGPTNGGDPMNATNVRQAQQFLDRMISVSKDRCDWMTVHRGLLLKSLMNQDKVHLVESWRMLHSMAAQIEYVIGMLDSLQDLLVITMESLEYANRNGSRGATGNSQRTKSRTPRQLGVIPDFECTVDEAIFGRMTMVMHKKLVEVTQARIFMTGTPLTEFLKAKLKTCIEEDPRLDNFYLAFNTESLFRLEEVKHMLRFVQDSLAADVHHISPNAISATENLAPDEILQGRPSSVVSYMLNDPYVYRQRPQAQMMQTILE</sequence>
<evidence type="ECO:0000256" key="5">
    <source>
        <dbReference type="ARBA" id="ARBA00022679"/>
    </source>
</evidence>
<keyword evidence="8" id="KW-0833">Ubl conjugation pathway</keyword>
<accession>K1QXG1</accession>
<dbReference type="EC" id="2.3.2.27" evidence="4"/>
<evidence type="ECO:0000256" key="1">
    <source>
        <dbReference type="ARBA" id="ARBA00000900"/>
    </source>
</evidence>
<evidence type="ECO:0000256" key="6">
    <source>
        <dbReference type="ARBA" id="ARBA00022723"/>
    </source>
</evidence>
<feature type="region of interest" description="Disordered" evidence="11">
    <location>
        <begin position="175"/>
        <end position="198"/>
    </location>
</feature>
<keyword evidence="7" id="KW-0863">Zinc-finger</keyword>
<keyword evidence="10" id="KW-0472">Membrane</keyword>
<dbReference type="InterPro" id="IPR045103">
    <property type="entry name" value="RNF5/RNF185-like"/>
</dbReference>
<reference evidence="12" key="1">
    <citation type="journal article" date="2012" name="Nature">
        <title>The oyster genome reveals stress adaptation and complexity of shell formation.</title>
        <authorList>
            <person name="Zhang G."/>
            <person name="Fang X."/>
            <person name="Guo X."/>
            <person name="Li L."/>
            <person name="Luo R."/>
            <person name="Xu F."/>
            <person name="Yang P."/>
            <person name="Zhang L."/>
            <person name="Wang X."/>
            <person name="Qi H."/>
            <person name="Xiong Z."/>
            <person name="Que H."/>
            <person name="Xie Y."/>
            <person name="Holland P.W."/>
            <person name="Paps J."/>
            <person name="Zhu Y."/>
            <person name="Wu F."/>
            <person name="Chen Y."/>
            <person name="Wang J."/>
            <person name="Peng C."/>
            <person name="Meng J."/>
            <person name="Yang L."/>
            <person name="Liu J."/>
            <person name="Wen B."/>
            <person name="Zhang N."/>
            <person name="Huang Z."/>
            <person name="Zhu Q."/>
            <person name="Feng Y."/>
            <person name="Mount A."/>
            <person name="Hedgecock D."/>
            <person name="Xu Z."/>
            <person name="Liu Y."/>
            <person name="Domazet-Loso T."/>
            <person name="Du Y."/>
            <person name="Sun X."/>
            <person name="Zhang S."/>
            <person name="Liu B."/>
            <person name="Cheng P."/>
            <person name="Jiang X."/>
            <person name="Li J."/>
            <person name="Fan D."/>
            <person name="Wang W."/>
            <person name="Fu W."/>
            <person name="Wang T."/>
            <person name="Wang B."/>
            <person name="Zhang J."/>
            <person name="Peng Z."/>
            <person name="Li Y."/>
            <person name="Li N."/>
            <person name="Wang J."/>
            <person name="Chen M."/>
            <person name="He Y."/>
            <person name="Tan F."/>
            <person name="Song X."/>
            <person name="Zheng Q."/>
            <person name="Huang R."/>
            <person name="Yang H."/>
            <person name="Du X."/>
            <person name="Chen L."/>
            <person name="Yang M."/>
            <person name="Gaffney P.M."/>
            <person name="Wang S."/>
            <person name="Luo L."/>
            <person name="She Z."/>
            <person name="Ming Y."/>
            <person name="Huang W."/>
            <person name="Zhang S."/>
            <person name="Huang B."/>
            <person name="Zhang Y."/>
            <person name="Qu T."/>
            <person name="Ni P."/>
            <person name="Miao G."/>
            <person name="Wang J."/>
            <person name="Wang Q."/>
            <person name="Steinberg C.E."/>
            <person name="Wang H."/>
            <person name="Li N."/>
            <person name="Qian L."/>
            <person name="Zhang G."/>
            <person name="Li Y."/>
            <person name="Yang H."/>
            <person name="Liu X."/>
            <person name="Wang J."/>
            <person name="Yin Y."/>
            <person name="Wang J."/>
        </authorList>
    </citation>
    <scope>NUCLEOTIDE SEQUENCE [LARGE SCALE GENOMIC DNA]</scope>
    <source>
        <strain evidence="12">05x7-T-G4-1.051#20</strain>
    </source>
</reference>
<evidence type="ECO:0000256" key="4">
    <source>
        <dbReference type="ARBA" id="ARBA00012483"/>
    </source>
</evidence>
<dbReference type="InterPro" id="IPR013083">
    <property type="entry name" value="Znf_RING/FYVE/PHD"/>
</dbReference>
<dbReference type="InterPro" id="IPR017907">
    <property type="entry name" value="Znf_RING_CS"/>
</dbReference>
<dbReference type="FunFam" id="3.30.40.10:FF:000062">
    <property type="entry name" value="E3 ubiquitin-protein ligase RNF185"/>
    <property type="match status" value="1"/>
</dbReference>
<feature type="compositionally biased region" description="Polar residues" evidence="11">
    <location>
        <begin position="175"/>
        <end position="185"/>
    </location>
</feature>
<feature type="compositionally biased region" description="Polar residues" evidence="11">
    <location>
        <begin position="519"/>
        <end position="535"/>
    </location>
</feature>
<protein>
    <recommendedName>
        <fullName evidence="4">RING-type E3 ubiquitin transferase</fullName>
        <ecNumber evidence="4">2.3.2.27</ecNumber>
    </recommendedName>
</protein>
<dbReference type="GO" id="GO:0016567">
    <property type="term" value="P:protein ubiquitination"/>
    <property type="evidence" value="ECO:0007669"/>
    <property type="project" value="UniProtKB-UniPathway"/>
</dbReference>
<dbReference type="HOGENOM" id="CLU_256918_0_0_1"/>
<dbReference type="InParanoid" id="K1QXG1"/>
<feature type="region of interest" description="Disordered" evidence="11">
    <location>
        <begin position="490"/>
        <end position="538"/>
    </location>
</feature>
<comment type="pathway">
    <text evidence="3">Protein modification; protein ubiquitination.</text>
</comment>
<dbReference type="SUPFAM" id="SSF57850">
    <property type="entry name" value="RING/U-box"/>
    <property type="match status" value="1"/>
</dbReference>
<evidence type="ECO:0000256" key="7">
    <source>
        <dbReference type="ARBA" id="ARBA00022771"/>
    </source>
</evidence>
<dbReference type="SMART" id="SM00184">
    <property type="entry name" value="RING"/>
    <property type="match status" value="1"/>
</dbReference>
<keyword evidence="9" id="KW-0862">Zinc</keyword>
<dbReference type="GO" id="GO:0005783">
    <property type="term" value="C:endoplasmic reticulum"/>
    <property type="evidence" value="ECO:0007669"/>
    <property type="project" value="InterPro"/>
</dbReference>
<feature type="region of interest" description="Disordered" evidence="11">
    <location>
        <begin position="1"/>
        <end position="20"/>
    </location>
</feature>
<evidence type="ECO:0000256" key="2">
    <source>
        <dbReference type="ARBA" id="ARBA00004308"/>
    </source>
</evidence>
<feature type="region of interest" description="Disordered" evidence="11">
    <location>
        <begin position="80"/>
        <end position="112"/>
    </location>
</feature>
<dbReference type="GO" id="GO:0008270">
    <property type="term" value="F:zinc ion binding"/>
    <property type="evidence" value="ECO:0007669"/>
    <property type="project" value="UniProtKB-KW"/>
</dbReference>
<dbReference type="PANTHER" id="PTHR12313">
    <property type="entry name" value="E3 UBIQUITIN-PROTEIN LIGASE RNF5-RELATED"/>
    <property type="match status" value="1"/>
</dbReference>
<dbReference type="PROSITE" id="PS00518">
    <property type="entry name" value="ZF_RING_1"/>
    <property type="match status" value="1"/>
</dbReference>
<gene>
    <name evidence="12" type="ORF">CGI_10024104</name>
</gene>
<evidence type="ECO:0000313" key="12">
    <source>
        <dbReference type="EMBL" id="EKC26251.1"/>
    </source>
</evidence>
<dbReference type="InterPro" id="IPR018957">
    <property type="entry name" value="Znf_C3HC4_RING-type"/>
</dbReference>
<dbReference type="Pfam" id="PF00097">
    <property type="entry name" value="zf-C3HC4"/>
    <property type="match status" value="1"/>
</dbReference>
<evidence type="ECO:0000256" key="10">
    <source>
        <dbReference type="ARBA" id="ARBA00023136"/>
    </source>
</evidence>
<feature type="compositionally biased region" description="Basic and acidic residues" evidence="11">
    <location>
        <begin position="186"/>
        <end position="195"/>
    </location>
</feature>
<feature type="compositionally biased region" description="Polar residues" evidence="11">
    <location>
        <begin position="1"/>
        <end position="10"/>
    </location>
</feature>
<comment type="catalytic activity">
    <reaction evidence="1">
        <text>S-ubiquitinyl-[E2 ubiquitin-conjugating enzyme]-L-cysteine + [acceptor protein]-L-lysine = [E2 ubiquitin-conjugating enzyme]-L-cysteine + N(6)-ubiquitinyl-[acceptor protein]-L-lysine.</text>
        <dbReference type="EC" id="2.3.2.27"/>
    </reaction>
</comment>
<keyword evidence="5" id="KW-0808">Transferase</keyword>
<dbReference type="PROSITE" id="PS50089">
    <property type="entry name" value="ZF_RING_2"/>
    <property type="match status" value="1"/>
</dbReference>
<evidence type="ECO:0000256" key="11">
    <source>
        <dbReference type="SAM" id="MobiDB-lite"/>
    </source>
</evidence>
<dbReference type="CDD" id="cd16744">
    <property type="entry name" value="RING-HC_RNF185"/>
    <property type="match status" value="1"/>
</dbReference>
<keyword evidence="6" id="KW-0479">Metal-binding</keyword>
<organism evidence="12">
    <name type="scientific">Magallana gigas</name>
    <name type="common">Pacific oyster</name>
    <name type="synonym">Crassostrea gigas</name>
    <dbReference type="NCBI Taxonomy" id="29159"/>
    <lineage>
        <taxon>Eukaryota</taxon>
        <taxon>Metazoa</taxon>
        <taxon>Spiralia</taxon>
        <taxon>Lophotrochozoa</taxon>
        <taxon>Mollusca</taxon>
        <taxon>Bivalvia</taxon>
        <taxon>Autobranchia</taxon>
        <taxon>Pteriomorphia</taxon>
        <taxon>Ostreida</taxon>
        <taxon>Ostreoidea</taxon>
        <taxon>Ostreidae</taxon>
        <taxon>Magallana</taxon>
    </lineage>
</organism>
<dbReference type="GO" id="GO:0061630">
    <property type="term" value="F:ubiquitin protein ligase activity"/>
    <property type="evidence" value="ECO:0007669"/>
    <property type="project" value="UniProtKB-EC"/>
</dbReference>
<dbReference type="InterPro" id="IPR001841">
    <property type="entry name" value="Znf_RING"/>
</dbReference>
<dbReference type="UniPathway" id="UPA00143"/>
<dbReference type="EMBL" id="JH823230">
    <property type="protein sequence ID" value="EKC26251.1"/>
    <property type="molecule type" value="Genomic_DNA"/>
</dbReference>
<dbReference type="Gene3D" id="3.30.40.10">
    <property type="entry name" value="Zinc/RING finger domain, C3HC4 (zinc finger)"/>
    <property type="match status" value="1"/>
</dbReference>
<evidence type="ECO:0000256" key="3">
    <source>
        <dbReference type="ARBA" id="ARBA00004906"/>
    </source>
</evidence>
<comment type="subcellular location">
    <subcellularLocation>
        <location evidence="2">Endomembrane system</location>
    </subcellularLocation>
</comment>
<dbReference type="GO" id="GO:0006511">
    <property type="term" value="P:ubiquitin-dependent protein catabolic process"/>
    <property type="evidence" value="ECO:0007669"/>
    <property type="project" value="InterPro"/>
</dbReference>
<name>K1QXG1_MAGGI</name>